<keyword evidence="2" id="KW-1185">Reference proteome</keyword>
<name>A0A3P7J9M9_STRVU</name>
<sequence length="79" mass="8671">MQRPYDRPSGVSNLPAEIYTPSEPPACGLIIDAGKEYLLTAKLGDYRRYGSGKINNGTLHTVLCGQVLVDNPSEELYEN</sequence>
<dbReference type="AlphaFoldDB" id="A0A3P7J9M9"/>
<organism evidence="1 2">
    <name type="scientific">Strongylus vulgaris</name>
    <name type="common">Blood worm</name>
    <dbReference type="NCBI Taxonomy" id="40348"/>
    <lineage>
        <taxon>Eukaryota</taxon>
        <taxon>Metazoa</taxon>
        <taxon>Ecdysozoa</taxon>
        <taxon>Nematoda</taxon>
        <taxon>Chromadorea</taxon>
        <taxon>Rhabditida</taxon>
        <taxon>Rhabditina</taxon>
        <taxon>Rhabditomorpha</taxon>
        <taxon>Strongyloidea</taxon>
        <taxon>Strongylidae</taxon>
        <taxon>Strongylus</taxon>
    </lineage>
</organism>
<accession>A0A3P7J9M9</accession>
<proteinExistence type="predicted"/>
<evidence type="ECO:0008006" key="3">
    <source>
        <dbReference type="Google" id="ProtNLM"/>
    </source>
</evidence>
<reference evidence="1 2" key="1">
    <citation type="submission" date="2018-11" db="EMBL/GenBank/DDBJ databases">
        <authorList>
            <consortium name="Pathogen Informatics"/>
        </authorList>
    </citation>
    <scope>NUCLEOTIDE SEQUENCE [LARGE SCALE GENOMIC DNA]</scope>
</reference>
<dbReference type="OrthoDB" id="5824612at2759"/>
<evidence type="ECO:0000313" key="1">
    <source>
        <dbReference type="EMBL" id="VDM76669.1"/>
    </source>
</evidence>
<gene>
    <name evidence="1" type="ORF">SVUK_LOCUS11667</name>
</gene>
<dbReference type="Proteomes" id="UP000270094">
    <property type="component" value="Unassembled WGS sequence"/>
</dbReference>
<feature type="non-terminal residue" evidence="1">
    <location>
        <position position="79"/>
    </location>
</feature>
<protein>
    <recommendedName>
        <fullName evidence="3">NTR domain-containing protein</fullName>
    </recommendedName>
</protein>
<dbReference type="Gene3D" id="2.40.50.120">
    <property type="match status" value="1"/>
</dbReference>
<dbReference type="EMBL" id="UYYB01097461">
    <property type="protein sequence ID" value="VDM76669.1"/>
    <property type="molecule type" value="Genomic_DNA"/>
</dbReference>
<evidence type="ECO:0000313" key="2">
    <source>
        <dbReference type="Proteomes" id="UP000270094"/>
    </source>
</evidence>
<dbReference type="SUPFAM" id="SSF50242">
    <property type="entry name" value="TIMP-like"/>
    <property type="match status" value="1"/>
</dbReference>
<dbReference type="InterPro" id="IPR008993">
    <property type="entry name" value="TIMP-like_OB-fold"/>
</dbReference>